<dbReference type="AlphaFoldDB" id="A0A266N9N0"/>
<evidence type="ECO:0008006" key="3">
    <source>
        <dbReference type="Google" id="ProtNLM"/>
    </source>
</evidence>
<accession>A0A266N9N0</accession>
<sequence length="445" mass="49058">MVMNTSLPPQDLCASSGAVELLNQECFCLSLDQNALAHALDSELGTAALSTMVRQRCPYLFASQPVFVAAQQIQRMAEVVRAVESVVAMPAYRELVLAGAPTVAQLTSTGPLGVFFGYDFHLNDGPLGLIEINTNAGGAMLNAVMARAHRACCAELGAMAPTLAQIEFFEKSMVEMFRHEWLLAGRSGPLKTIAIVDSSPQDQYLYPEFLLFQQLFERHGIRAVIADPATLDWRESALWHDDLVIDLVYNRLTDFYLEQPTSAALREAYLHQGVVLTPHPQSHALYADKRRLALFSDAAQLESLGVPQAIQEVLLEHVPHTEVVRASDQQRLWTARRSLFFKPVAGFGSRAAYRGDKLTRGVWQDILAGDYVAQAIVKPSDRSTGEVNLPIPMKFDLRVYAYDAKVQWVSARMYQGQTTNFRTSGGGFAPVYTTPETSGSTKSAL</sequence>
<reference evidence="1 2" key="1">
    <citation type="submission" date="2017-08" db="EMBL/GenBank/DDBJ databases">
        <title>Genomic and metabolic characterisation of spoilage-associated Pseudomonas species.</title>
        <authorList>
            <person name="Stanborough T."/>
            <person name="Fegan N."/>
            <person name="Powell S.M."/>
            <person name="Singh T."/>
            <person name="Tamplin M.L."/>
            <person name="Chandry P.S."/>
        </authorList>
    </citation>
    <scope>NUCLEOTIDE SEQUENCE [LARGE SCALE GENOMIC DNA]</scope>
    <source>
        <strain evidence="1 2">L1802</strain>
    </source>
</reference>
<organism evidence="1 2">
    <name type="scientific">Pseudomonas lundensis</name>
    <dbReference type="NCBI Taxonomy" id="86185"/>
    <lineage>
        <taxon>Bacteria</taxon>
        <taxon>Pseudomonadati</taxon>
        <taxon>Pseudomonadota</taxon>
        <taxon>Gammaproteobacteria</taxon>
        <taxon>Pseudomonadales</taxon>
        <taxon>Pseudomonadaceae</taxon>
        <taxon>Pseudomonas</taxon>
    </lineage>
</organism>
<dbReference type="EMBL" id="NQKI01000016">
    <property type="protein sequence ID" value="OZY59211.1"/>
    <property type="molecule type" value="Genomic_DNA"/>
</dbReference>
<evidence type="ECO:0000313" key="1">
    <source>
        <dbReference type="EMBL" id="OZY59211.1"/>
    </source>
</evidence>
<protein>
    <recommendedName>
        <fullName evidence="3">Circularly permuted type 2 ATP-grasp protein</fullName>
    </recommendedName>
</protein>
<dbReference type="Proteomes" id="UP000215788">
    <property type="component" value="Unassembled WGS sequence"/>
</dbReference>
<evidence type="ECO:0000313" key="2">
    <source>
        <dbReference type="Proteomes" id="UP000215788"/>
    </source>
</evidence>
<name>A0A266N9N0_9PSED</name>
<comment type="caution">
    <text evidence="1">The sequence shown here is derived from an EMBL/GenBank/DDBJ whole genome shotgun (WGS) entry which is preliminary data.</text>
</comment>
<proteinExistence type="predicted"/>
<gene>
    <name evidence="1" type="ORF">CJF39_11725</name>
</gene>